<feature type="region of interest" description="Disordered" evidence="1">
    <location>
        <begin position="346"/>
        <end position="365"/>
    </location>
</feature>
<protein>
    <submittedName>
        <fullName evidence="2">Uncharacterized protein</fullName>
    </submittedName>
</protein>
<dbReference type="Proteomes" id="UP000030641">
    <property type="component" value="Unassembled WGS sequence"/>
</dbReference>
<organism evidence="2 3">
    <name type="scientific">Aureobasidium subglaciale (strain EXF-2481)</name>
    <name type="common">Aureobasidium pullulans var. subglaciale</name>
    <dbReference type="NCBI Taxonomy" id="1043005"/>
    <lineage>
        <taxon>Eukaryota</taxon>
        <taxon>Fungi</taxon>
        <taxon>Dikarya</taxon>
        <taxon>Ascomycota</taxon>
        <taxon>Pezizomycotina</taxon>
        <taxon>Dothideomycetes</taxon>
        <taxon>Dothideomycetidae</taxon>
        <taxon>Dothideales</taxon>
        <taxon>Saccotheciaceae</taxon>
        <taxon>Aureobasidium</taxon>
    </lineage>
</organism>
<name>A0A074YXT9_AURSE</name>
<feature type="compositionally biased region" description="Polar residues" evidence="1">
    <location>
        <begin position="27"/>
        <end position="43"/>
    </location>
</feature>
<accession>A0A074YXT9</accession>
<dbReference type="GeneID" id="25371742"/>
<dbReference type="STRING" id="1043005.A0A074YXT9"/>
<dbReference type="RefSeq" id="XP_013340118.1">
    <property type="nucleotide sequence ID" value="XM_013484664.1"/>
</dbReference>
<feature type="compositionally biased region" description="Polar residues" evidence="1">
    <location>
        <begin position="1"/>
        <end position="17"/>
    </location>
</feature>
<evidence type="ECO:0000313" key="2">
    <source>
        <dbReference type="EMBL" id="KEQ91646.1"/>
    </source>
</evidence>
<dbReference type="AlphaFoldDB" id="A0A074YXT9"/>
<dbReference type="OMA" id="IRARGMI"/>
<evidence type="ECO:0000256" key="1">
    <source>
        <dbReference type="SAM" id="MobiDB-lite"/>
    </source>
</evidence>
<sequence length="573" mass="63010">MSPSRAPQDIQPVTPTPLSGRKMATRLTPSSSLKLNEQVSTRVIDSGHEETDEDPSPHTQPPASTPYTEPESEVQYMSDDDLIEENYRGTQGYSKLTATERRVWETDRAKLLCREGHAKHFECSIHLLGEAPCSTLQGYLPSRMAARPVVSCFFGHNKNEWNQINKSVRLFLCRKCYQRRGHKLGSHLASIQLPFCREMVERLKIWRPDCLFTIKLTKAMVEKVQRFEKVVAVEGSVRQEAAAEVDSDDPESRGANIRRANHTPVLVAIELENRFGGRNKTAEELSALFDWLESKMVDGTIEDIPAFEALLNISPENEEQLHTQQKRRATLKDSLHIKLAAKRQSRKGIPVSASTQRTTEPEVTTTLNPPQVVSVAKFPAAPTFRAINAKPSTASQSEVSVASGVSASGLELLCAAADLATADQSQAGPIVDVAHGDPFVSRPLPVATRIMLKFNKGKAPAEAGPATEDSQPHTLKKRKRVNASTREDDAEEEGVVAIERVKRVKPITGTQVEKDFPVDAPEDVQMSGTLSDMTPQLSGAVEGHQIDIKNGSSTLATLRFEGTKVVIDFAPSS</sequence>
<gene>
    <name evidence="2" type="ORF">AUEXF2481DRAFT_8312</name>
</gene>
<dbReference type="HOGENOM" id="CLU_463057_0_0_1"/>
<dbReference type="OrthoDB" id="4161595at2759"/>
<keyword evidence="3" id="KW-1185">Reference proteome</keyword>
<reference evidence="2 3" key="1">
    <citation type="journal article" date="2014" name="BMC Genomics">
        <title>Genome sequencing of four Aureobasidium pullulans varieties: biotechnological potential, stress tolerance, and description of new species.</title>
        <authorList>
            <person name="Gostin Ar C."/>
            <person name="Ohm R.A."/>
            <person name="Kogej T."/>
            <person name="Sonjak S."/>
            <person name="Turk M."/>
            <person name="Zajc J."/>
            <person name="Zalar P."/>
            <person name="Grube M."/>
            <person name="Sun H."/>
            <person name="Han J."/>
            <person name="Sharma A."/>
            <person name="Chiniquy J."/>
            <person name="Ngan C.Y."/>
            <person name="Lipzen A."/>
            <person name="Barry K."/>
            <person name="Grigoriev I.V."/>
            <person name="Gunde-Cimerman N."/>
        </authorList>
    </citation>
    <scope>NUCLEOTIDE SEQUENCE [LARGE SCALE GENOMIC DNA]</scope>
    <source>
        <strain evidence="2 3">EXF-2481</strain>
    </source>
</reference>
<evidence type="ECO:0000313" key="3">
    <source>
        <dbReference type="Proteomes" id="UP000030641"/>
    </source>
</evidence>
<feature type="region of interest" description="Disordered" evidence="1">
    <location>
        <begin position="457"/>
        <end position="493"/>
    </location>
</feature>
<dbReference type="InParanoid" id="A0A074YXT9"/>
<proteinExistence type="predicted"/>
<feature type="compositionally biased region" description="Low complexity" evidence="1">
    <location>
        <begin position="355"/>
        <end position="365"/>
    </location>
</feature>
<dbReference type="EMBL" id="KL584776">
    <property type="protein sequence ID" value="KEQ91646.1"/>
    <property type="molecule type" value="Genomic_DNA"/>
</dbReference>
<feature type="region of interest" description="Disordered" evidence="1">
    <location>
        <begin position="1"/>
        <end position="72"/>
    </location>
</feature>